<feature type="binding site" evidence="6">
    <location>
        <position position="216"/>
    </location>
    <ligand>
        <name>Mg(2+)</name>
        <dbReference type="ChEBI" id="CHEBI:18420"/>
        <label>1</label>
        <note>catalytic</note>
    </ligand>
</feature>
<dbReference type="AlphaFoldDB" id="A0A5P3A996"/>
<dbReference type="PANTHER" id="PTHR43200">
    <property type="entry name" value="PHOSPHATASE"/>
    <property type="match status" value="1"/>
</dbReference>
<dbReference type="Proteomes" id="UP000325785">
    <property type="component" value="Chromosome"/>
</dbReference>
<reference evidence="7 8" key="1">
    <citation type="submission" date="2018-08" db="EMBL/GenBank/DDBJ databases">
        <title>Genetic Globetrotter - A new plasmid hitch-hiking vast phylogenetic and geographic distances.</title>
        <authorList>
            <person name="Vollmers J."/>
            <person name="Petersen J."/>
        </authorList>
    </citation>
    <scope>NUCLEOTIDE SEQUENCE [LARGE SCALE GENOMIC DNA]</scope>
    <source>
        <strain evidence="7 8">DSM 26383</strain>
    </source>
</reference>
<dbReference type="GO" id="GO:0000105">
    <property type="term" value="P:L-histidine biosynthetic process"/>
    <property type="evidence" value="ECO:0007669"/>
    <property type="project" value="TreeGrafter"/>
</dbReference>
<dbReference type="GO" id="GO:0046872">
    <property type="term" value="F:metal ion binding"/>
    <property type="evidence" value="ECO:0007669"/>
    <property type="project" value="UniProtKB-KW"/>
</dbReference>
<dbReference type="PRINTS" id="PR00377">
    <property type="entry name" value="IMPHPHTASES"/>
</dbReference>
<dbReference type="GO" id="GO:0052834">
    <property type="term" value="F:inositol monophosphate phosphatase activity"/>
    <property type="evidence" value="ECO:0007669"/>
    <property type="project" value="UniProtKB-EC"/>
</dbReference>
<sequence length="264" mass="28256">MDGLTMPSPTDLSERLATALDITEAASRISLAHFNGALDIVTKEDESPVTIADQETERSIRDALQTAFPEDGLFGEEYGTEGLEKETVWVVDPIDGTRSFIAGVPLFGMLLAMTTREAPLLGICRLPALGQVYAAAKGLGATRDGSRIATSGCRALDAAMLFVNEGEKIYAEEPDVFGRLMQAGRLRRLAYDCQPHALVAAGQIDAVVDYDLKPYDFLAMVPIVEEAGGVITDWEGKPLGFQSDGRVVSAATPELHAEVLALLA</sequence>
<evidence type="ECO:0000256" key="6">
    <source>
        <dbReference type="PIRSR" id="PIRSR600760-2"/>
    </source>
</evidence>
<evidence type="ECO:0000256" key="1">
    <source>
        <dbReference type="ARBA" id="ARBA00001946"/>
    </source>
</evidence>
<dbReference type="EMBL" id="CP031598">
    <property type="protein sequence ID" value="QEW25293.1"/>
    <property type="molecule type" value="Genomic_DNA"/>
</dbReference>
<dbReference type="InterPro" id="IPR000760">
    <property type="entry name" value="Inositol_monophosphatase-like"/>
</dbReference>
<dbReference type="SUPFAM" id="SSF56655">
    <property type="entry name" value="Carbohydrate phosphatase"/>
    <property type="match status" value="1"/>
</dbReference>
<accession>A0A5P3A996</accession>
<evidence type="ECO:0000313" key="8">
    <source>
        <dbReference type="Proteomes" id="UP000325785"/>
    </source>
</evidence>
<dbReference type="PANTHER" id="PTHR43200:SF6">
    <property type="entry name" value="3'(2'),5'-BISPHOSPHATE NUCLEOTIDASE"/>
    <property type="match status" value="1"/>
</dbReference>
<evidence type="ECO:0000256" key="2">
    <source>
        <dbReference type="ARBA" id="ARBA00009759"/>
    </source>
</evidence>
<organism evidence="7 8">
    <name type="scientific">Roseovarius indicus</name>
    <dbReference type="NCBI Taxonomy" id="540747"/>
    <lineage>
        <taxon>Bacteria</taxon>
        <taxon>Pseudomonadati</taxon>
        <taxon>Pseudomonadota</taxon>
        <taxon>Alphaproteobacteria</taxon>
        <taxon>Rhodobacterales</taxon>
        <taxon>Roseobacteraceae</taxon>
        <taxon>Roseovarius</taxon>
    </lineage>
</organism>
<name>A0A5P3A996_9RHOB</name>
<evidence type="ECO:0000256" key="3">
    <source>
        <dbReference type="ARBA" id="ARBA00022723"/>
    </source>
</evidence>
<keyword evidence="3 6" id="KW-0479">Metal-binding</keyword>
<feature type="binding site" evidence="6">
    <location>
        <position position="76"/>
    </location>
    <ligand>
        <name>Mg(2+)</name>
        <dbReference type="ChEBI" id="CHEBI:18420"/>
        <label>1</label>
        <note>catalytic</note>
    </ligand>
</feature>
<evidence type="ECO:0000313" key="7">
    <source>
        <dbReference type="EMBL" id="QEW25293.1"/>
    </source>
</evidence>
<feature type="binding site" evidence="6">
    <location>
        <position position="92"/>
    </location>
    <ligand>
        <name>Mg(2+)</name>
        <dbReference type="ChEBI" id="CHEBI:18420"/>
        <label>1</label>
        <note>catalytic</note>
    </ligand>
</feature>
<evidence type="ECO:0000256" key="5">
    <source>
        <dbReference type="ARBA" id="ARBA00022842"/>
    </source>
</evidence>
<proteinExistence type="inferred from homology"/>
<feature type="binding site" evidence="6">
    <location>
        <position position="94"/>
    </location>
    <ligand>
        <name>Mg(2+)</name>
        <dbReference type="ChEBI" id="CHEBI:18420"/>
        <label>1</label>
        <note>catalytic</note>
    </ligand>
</feature>
<gene>
    <name evidence="7" type="primary">suhB_1</name>
    <name evidence="7" type="ORF">RIdsm_01079</name>
</gene>
<comment type="cofactor">
    <cofactor evidence="1 6">
        <name>Mg(2+)</name>
        <dbReference type="ChEBI" id="CHEBI:18420"/>
    </cofactor>
</comment>
<protein>
    <submittedName>
        <fullName evidence="7">Inositol-1-monophosphatase</fullName>
        <ecNumber evidence="7">3.1.3.25</ecNumber>
    </submittedName>
</protein>
<keyword evidence="5 6" id="KW-0460">Magnesium</keyword>
<dbReference type="EC" id="3.1.3.25" evidence="7"/>
<dbReference type="InterPro" id="IPR051090">
    <property type="entry name" value="Inositol_monoP_superfamily"/>
</dbReference>
<dbReference type="Pfam" id="PF00459">
    <property type="entry name" value="Inositol_P"/>
    <property type="match status" value="1"/>
</dbReference>
<comment type="similarity">
    <text evidence="2">Belongs to the inositol monophosphatase superfamily.</text>
</comment>
<keyword evidence="4 7" id="KW-0378">Hydrolase</keyword>
<dbReference type="KEGG" id="rid:RIdsm_01079"/>
<evidence type="ECO:0000256" key="4">
    <source>
        <dbReference type="ARBA" id="ARBA00022801"/>
    </source>
</evidence>
<feature type="binding site" evidence="6">
    <location>
        <position position="95"/>
    </location>
    <ligand>
        <name>Mg(2+)</name>
        <dbReference type="ChEBI" id="CHEBI:18420"/>
        <label>1</label>
        <note>catalytic</note>
    </ligand>
</feature>
<dbReference type="Gene3D" id="3.30.540.10">
    <property type="entry name" value="Fructose-1,6-Bisphosphatase, subunit A, domain 1"/>
    <property type="match status" value="1"/>
</dbReference>
<dbReference type="Gene3D" id="3.40.190.80">
    <property type="match status" value="1"/>
</dbReference>